<dbReference type="RefSeq" id="WP_154318454.1">
    <property type="nucleotide sequence ID" value="NZ_CAJGAA010000002.1"/>
</dbReference>
<protein>
    <submittedName>
        <fullName evidence="1">Uncharacterized protein</fullName>
    </submittedName>
</protein>
<sequence>METIKLKTISVKDLQTTGEMVRESLEDKPLLLKIGEIVAGKTKYYHFQVHREASVEILYETKDKLQIVRILFDLLKNEMSIQSFLWTDETKRYEEAPIQNELIASQAFQAILQSITFSGHEQQSYLFQLQRK</sequence>
<proteinExistence type="predicted"/>
<reference evidence="1 2" key="1">
    <citation type="submission" date="2019-11" db="EMBL/GenBank/DDBJ databases">
        <title>Bacillus idriensis genome.</title>
        <authorList>
            <person name="Konopka E.N."/>
            <person name="Newman J.D."/>
        </authorList>
    </citation>
    <scope>NUCLEOTIDE SEQUENCE [LARGE SCALE GENOMIC DNA]</scope>
    <source>
        <strain evidence="1 2">DSM 19097</strain>
    </source>
</reference>
<name>A0A6I2MAC0_9BACI</name>
<accession>A0A6I2MAC0</accession>
<organism evidence="1 2">
    <name type="scientific">Metabacillus idriensis</name>
    <dbReference type="NCBI Taxonomy" id="324768"/>
    <lineage>
        <taxon>Bacteria</taxon>
        <taxon>Bacillati</taxon>
        <taxon>Bacillota</taxon>
        <taxon>Bacilli</taxon>
        <taxon>Bacillales</taxon>
        <taxon>Bacillaceae</taxon>
        <taxon>Metabacillus</taxon>
    </lineage>
</organism>
<evidence type="ECO:0000313" key="1">
    <source>
        <dbReference type="EMBL" id="MRX54242.1"/>
    </source>
</evidence>
<dbReference type="AlphaFoldDB" id="A0A6I2MAC0"/>
<gene>
    <name evidence="1" type="ORF">GJU41_09680</name>
</gene>
<evidence type="ECO:0000313" key="2">
    <source>
        <dbReference type="Proteomes" id="UP000441585"/>
    </source>
</evidence>
<keyword evidence="2" id="KW-1185">Reference proteome</keyword>
<dbReference type="EMBL" id="WKKF01000002">
    <property type="protein sequence ID" value="MRX54242.1"/>
    <property type="molecule type" value="Genomic_DNA"/>
</dbReference>
<dbReference type="Proteomes" id="UP000441585">
    <property type="component" value="Unassembled WGS sequence"/>
</dbReference>
<comment type="caution">
    <text evidence="1">The sequence shown here is derived from an EMBL/GenBank/DDBJ whole genome shotgun (WGS) entry which is preliminary data.</text>
</comment>